<evidence type="ECO:0000313" key="4">
    <source>
        <dbReference type="Proteomes" id="UP001341281"/>
    </source>
</evidence>
<dbReference type="Proteomes" id="UP001341281">
    <property type="component" value="Chromosome 01"/>
</dbReference>
<evidence type="ECO:0000313" key="3">
    <source>
        <dbReference type="EMBL" id="WVZ49454.1"/>
    </source>
</evidence>
<organism evidence="3 4">
    <name type="scientific">Paspalum notatum var. saurae</name>
    <dbReference type="NCBI Taxonomy" id="547442"/>
    <lineage>
        <taxon>Eukaryota</taxon>
        <taxon>Viridiplantae</taxon>
        <taxon>Streptophyta</taxon>
        <taxon>Embryophyta</taxon>
        <taxon>Tracheophyta</taxon>
        <taxon>Spermatophyta</taxon>
        <taxon>Magnoliopsida</taxon>
        <taxon>Liliopsida</taxon>
        <taxon>Poales</taxon>
        <taxon>Poaceae</taxon>
        <taxon>PACMAD clade</taxon>
        <taxon>Panicoideae</taxon>
        <taxon>Andropogonodae</taxon>
        <taxon>Paspaleae</taxon>
        <taxon>Paspalinae</taxon>
        <taxon>Paspalum</taxon>
    </lineage>
</organism>
<sequence length="456" mass="51424">MRRRIHRSMRRRVSRLSLALPSTAAPDLLRGWCPRSLHHAISSPNRFPLDFPLKIVAATGPTQISALRMEHPWHFCNGRIAIIPEGDNQFRYANYSVDDKMKKGPILGVILKQEYPPLIEGTSRTGQRFQYHASKWEHYYHIVRDDGQTQADRVKEEFWSIYSVPVELEDEADQTFEKYGHTQVKNMMYQARLDAVKHFYREIIGSPKSDTFARSKSLGQASKKKNPDGAQNRGGSRPLVETQQYIAAKFGPEKATVINTYCCMKCGVKNCDSSGRAGPIPSERAKQLVDDYNTALQEKYPDDWQEQPFDGKIAYDIGGGLPHGRLAIGAGAVKKAAIIDAAKESAMRPSTSRAYQNLLRRYEEQVANNQCLTEENAALTQQNVSLSQHMKRSDRVLELICHKVQIEIPPDLLEEEVVMRGNIDGSSHASANLVTNSDGPNRYYEIGTNALRLTYG</sequence>
<reference evidence="3 4" key="1">
    <citation type="submission" date="2024-02" db="EMBL/GenBank/DDBJ databases">
        <title>High-quality chromosome-scale genome assembly of Pensacola bahiagrass (Paspalum notatum Flugge var. saurae).</title>
        <authorList>
            <person name="Vega J.M."/>
            <person name="Podio M."/>
            <person name="Orjuela J."/>
            <person name="Siena L.A."/>
            <person name="Pessino S.C."/>
            <person name="Combes M.C."/>
            <person name="Mariac C."/>
            <person name="Albertini E."/>
            <person name="Pupilli F."/>
            <person name="Ortiz J.P.A."/>
            <person name="Leblanc O."/>
        </authorList>
    </citation>
    <scope>NUCLEOTIDE SEQUENCE [LARGE SCALE GENOMIC DNA]</scope>
    <source>
        <strain evidence="3">R1</strain>
        <tissue evidence="3">Leaf</tissue>
    </source>
</reference>
<keyword evidence="4" id="KW-1185">Reference proteome</keyword>
<accession>A0AAQ3PF80</accession>
<keyword evidence="1" id="KW-0175">Coiled coil</keyword>
<feature type="coiled-coil region" evidence="1">
    <location>
        <begin position="355"/>
        <end position="382"/>
    </location>
</feature>
<name>A0AAQ3PF80_PASNO</name>
<dbReference type="AlphaFoldDB" id="A0AAQ3PF80"/>
<feature type="region of interest" description="Disordered" evidence="2">
    <location>
        <begin position="211"/>
        <end position="238"/>
    </location>
</feature>
<dbReference type="GO" id="GO:0032196">
    <property type="term" value="P:transposition"/>
    <property type="evidence" value="ECO:0007669"/>
    <property type="project" value="InterPro"/>
</dbReference>
<dbReference type="PANTHER" id="PTHR33157:SF14">
    <property type="entry name" value="AUTONOMOUS TRANSPOSABLE ELEMENT EN-1 MOSAIC PROTEIN"/>
    <property type="match status" value="1"/>
</dbReference>
<dbReference type="EMBL" id="CP144745">
    <property type="protein sequence ID" value="WVZ49454.1"/>
    <property type="molecule type" value="Genomic_DNA"/>
</dbReference>
<gene>
    <name evidence="3" type="ORF">U9M48_000816</name>
</gene>
<dbReference type="PANTHER" id="PTHR33157">
    <property type="entry name" value="AUTONOMOUS TRANSPOSABLE ELEMENT EN-1 MOSAIC PROTEIN-RELATED"/>
    <property type="match status" value="1"/>
</dbReference>
<feature type="compositionally biased region" description="Polar residues" evidence="2">
    <location>
        <begin position="211"/>
        <end position="220"/>
    </location>
</feature>
<dbReference type="InterPro" id="IPR039266">
    <property type="entry name" value="EN-1/SPM"/>
</dbReference>
<proteinExistence type="predicted"/>
<protein>
    <submittedName>
        <fullName evidence="3">Uncharacterized protein</fullName>
    </submittedName>
</protein>
<evidence type="ECO:0000256" key="2">
    <source>
        <dbReference type="SAM" id="MobiDB-lite"/>
    </source>
</evidence>
<evidence type="ECO:0000256" key="1">
    <source>
        <dbReference type="SAM" id="Coils"/>
    </source>
</evidence>